<dbReference type="EMBL" id="CP028374">
    <property type="protein sequence ID" value="AXN02279.1"/>
    <property type="molecule type" value="Genomic_DNA"/>
</dbReference>
<reference evidence="11 12" key="1">
    <citation type="submission" date="2018-03" db="EMBL/GenBank/DDBJ databases">
        <title>A parallel universe: an anciently diverged bacterial symbiosis in a Hawaiian planthopper (Hemiptera: Cixiidae) reveals rearranged nutritional responsibilities.</title>
        <authorList>
            <person name="Bennett G."/>
            <person name="Mao M."/>
        </authorList>
    </citation>
    <scope>NUCLEOTIDE SEQUENCE [LARGE SCALE GENOMIC DNA]</scope>
    <source>
        <strain evidence="11 12">OLIH</strain>
    </source>
</reference>
<dbReference type="SUPFAM" id="SSF54782">
    <property type="entry name" value="Porphobilinogen deaminase (hydroxymethylbilane synthase), C-terminal domain"/>
    <property type="match status" value="1"/>
</dbReference>
<dbReference type="PRINTS" id="PR00151">
    <property type="entry name" value="PORPHBDMNASE"/>
</dbReference>
<evidence type="ECO:0000259" key="9">
    <source>
        <dbReference type="Pfam" id="PF01379"/>
    </source>
</evidence>
<dbReference type="Gene3D" id="3.30.160.40">
    <property type="entry name" value="Porphobilinogen deaminase, C-terminal domain"/>
    <property type="match status" value="1"/>
</dbReference>
<feature type="domain" description="Porphobilinogen deaminase N-terminal" evidence="9">
    <location>
        <begin position="27"/>
        <end position="233"/>
    </location>
</feature>
<evidence type="ECO:0000259" key="10">
    <source>
        <dbReference type="Pfam" id="PF03900"/>
    </source>
</evidence>
<organism evidence="11 12">
    <name type="scientific">Candidatus Purcelliella pentastirinorum</name>
    <dbReference type="NCBI Taxonomy" id="472834"/>
    <lineage>
        <taxon>Bacteria</taxon>
        <taxon>Pseudomonadati</taxon>
        <taxon>Pseudomonadota</taxon>
        <taxon>Gammaproteobacteria</taxon>
        <taxon>Enterobacterales</taxon>
        <taxon>Enterobacteriaceae</taxon>
        <taxon>Candidatus Purcelliella</taxon>
    </lineage>
</organism>
<comment type="function">
    <text evidence="1 8">Tetrapolymerization of the monopyrrole PBG into the hydroxymethylbilane pre-uroporphyrinogen in several discrete steps.</text>
</comment>
<feature type="modified residue" description="S-(dipyrrolylmethanemethyl)cysteine" evidence="8">
    <location>
        <position position="263"/>
    </location>
</feature>
<evidence type="ECO:0000256" key="2">
    <source>
        <dbReference type="ARBA" id="ARBA00004735"/>
    </source>
</evidence>
<comment type="miscellaneous">
    <text evidence="8">The porphobilinogen subunits are added to the dipyrromethane group.</text>
</comment>
<comment type="pathway">
    <text evidence="2">Porphyrin-containing compound metabolism; protoporphyrin-IX biosynthesis; coproporphyrinogen-III from 5-aminolevulinate: step 2/4.</text>
</comment>
<dbReference type="AlphaFoldDB" id="A0A346DZX4"/>
<dbReference type="Gene3D" id="3.40.190.10">
    <property type="entry name" value="Periplasmic binding protein-like II"/>
    <property type="match status" value="2"/>
</dbReference>
<feature type="domain" description="Porphobilinogen deaminase C-terminal" evidence="10">
    <location>
        <begin position="249"/>
        <end position="316"/>
    </location>
</feature>
<dbReference type="GO" id="GO:0006782">
    <property type="term" value="P:protoporphyrinogen IX biosynthetic process"/>
    <property type="evidence" value="ECO:0007669"/>
    <property type="project" value="UniProtKB-UniRule"/>
</dbReference>
<dbReference type="UniPathway" id="UPA00251">
    <property type="reaction ID" value="UER00319"/>
</dbReference>
<dbReference type="Pfam" id="PF01379">
    <property type="entry name" value="Porphobil_deam"/>
    <property type="match status" value="1"/>
</dbReference>
<dbReference type="InterPro" id="IPR022418">
    <property type="entry name" value="Porphobilinogen_deaminase_C"/>
</dbReference>
<dbReference type="PIRSF" id="PIRSF001438">
    <property type="entry name" value="4pyrrol_synth_OHMeBilane_synth"/>
    <property type="match status" value="1"/>
</dbReference>
<dbReference type="InterPro" id="IPR000860">
    <property type="entry name" value="HemC"/>
</dbReference>
<dbReference type="PANTHER" id="PTHR11557:SF0">
    <property type="entry name" value="PORPHOBILINOGEN DEAMINASE"/>
    <property type="match status" value="1"/>
</dbReference>
<dbReference type="SUPFAM" id="SSF53850">
    <property type="entry name" value="Periplasmic binding protein-like II"/>
    <property type="match status" value="1"/>
</dbReference>
<dbReference type="KEGG" id="ppet:C9I82_314"/>
<dbReference type="InterPro" id="IPR036803">
    <property type="entry name" value="Porphobilinogen_deaminase_C_sf"/>
</dbReference>
<evidence type="ECO:0000256" key="1">
    <source>
        <dbReference type="ARBA" id="ARBA00002869"/>
    </source>
</evidence>
<comment type="catalytic activity">
    <reaction evidence="7 8">
        <text>4 porphobilinogen + H2O = hydroxymethylbilane + 4 NH4(+)</text>
        <dbReference type="Rhea" id="RHEA:13185"/>
        <dbReference type="ChEBI" id="CHEBI:15377"/>
        <dbReference type="ChEBI" id="CHEBI:28938"/>
        <dbReference type="ChEBI" id="CHEBI:57845"/>
        <dbReference type="ChEBI" id="CHEBI:58126"/>
        <dbReference type="EC" id="2.5.1.61"/>
    </reaction>
</comment>
<dbReference type="HAMAP" id="MF_00260">
    <property type="entry name" value="Porphobil_deam"/>
    <property type="match status" value="1"/>
</dbReference>
<evidence type="ECO:0000256" key="4">
    <source>
        <dbReference type="ARBA" id="ARBA00011245"/>
    </source>
</evidence>
<dbReference type="Proteomes" id="UP000256856">
    <property type="component" value="Chromosome"/>
</dbReference>
<keyword evidence="12" id="KW-1185">Reference proteome</keyword>
<dbReference type="GO" id="GO:0004418">
    <property type="term" value="F:hydroxymethylbilane synthase activity"/>
    <property type="evidence" value="ECO:0007669"/>
    <property type="project" value="UniProtKB-UniRule"/>
</dbReference>
<evidence type="ECO:0000313" key="11">
    <source>
        <dbReference type="EMBL" id="AXN02279.1"/>
    </source>
</evidence>
<evidence type="ECO:0000256" key="6">
    <source>
        <dbReference type="ARBA" id="ARBA00023244"/>
    </source>
</evidence>
<dbReference type="Pfam" id="PF03900">
    <property type="entry name" value="Porphobil_deamC"/>
    <property type="match status" value="1"/>
</dbReference>
<dbReference type="EC" id="2.5.1.61" evidence="8"/>
<dbReference type="InterPro" id="IPR022417">
    <property type="entry name" value="Porphobilin_deaminase_N"/>
</dbReference>
<dbReference type="FunFam" id="3.40.190.10:FF:000005">
    <property type="entry name" value="Porphobilinogen deaminase"/>
    <property type="match status" value="1"/>
</dbReference>
<comment type="subunit">
    <text evidence="4 8">Monomer.</text>
</comment>
<evidence type="ECO:0000256" key="7">
    <source>
        <dbReference type="ARBA" id="ARBA00048169"/>
    </source>
</evidence>
<gene>
    <name evidence="8" type="primary">hemC</name>
    <name evidence="11" type="ORF">C9I82_314</name>
</gene>
<comment type="similarity">
    <text evidence="3 8">Belongs to the HMBS family.</text>
</comment>
<evidence type="ECO:0000256" key="5">
    <source>
        <dbReference type="ARBA" id="ARBA00022679"/>
    </source>
</evidence>
<comment type="cofactor">
    <cofactor evidence="8">
        <name>dipyrromethane</name>
        <dbReference type="ChEBI" id="CHEBI:60342"/>
    </cofactor>
    <text evidence="8">Binds 1 dipyrromethane group covalently.</text>
</comment>
<dbReference type="PANTHER" id="PTHR11557">
    <property type="entry name" value="PORPHOBILINOGEN DEAMINASE"/>
    <property type="match status" value="1"/>
</dbReference>
<sequence>MKYNKNKFFNFKKIDKIKQIKMFKKKIKIATRNSPLAIIQAEYVRKKIQHIYPKINIELLPVITKSNEISKKILNNQLNKEIFVKNLEIALLKKDADLAVHSVKDLSTKLPDGLILTAICKRDNPLDAFISNNYKTIESLIEGSIIGTSSPRRKSQLLNYKKNIFIKPIRGNIETRLKLLDLGKYDAIILAVAGLKRLGLKNRINQIISTNISLPSGGQGAIGIECLINNYKIISLLKKINHKDSEILIKAERSFNKELNSGCQLPIGSYAKLKNNKICLKGIIGSINGTYLIKGKQIGNKQQANIIGKKLAKKIIKNGGKKIIKSFIKKKYDNINIKTTPIR</sequence>
<name>A0A346DZX4_9ENTR</name>
<dbReference type="GO" id="GO:0005737">
    <property type="term" value="C:cytoplasm"/>
    <property type="evidence" value="ECO:0007669"/>
    <property type="project" value="UniProtKB-UniRule"/>
</dbReference>
<evidence type="ECO:0000256" key="3">
    <source>
        <dbReference type="ARBA" id="ARBA00005638"/>
    </source>
</evidence>
<proteinExistence type="inferred from homology"/>
<evidence type="ECO:0000313" key="12">
    <source>
        <dbReference type="Proteomes" id="UP000256856"/>
    </source>
</evidence>
<keyword evidence="6 8" id="KW-0627">Porphyrin biosynthesis</keyword>
<accession>A0A346DZX4</accession>
<dbReference type="NCBIfam" id="TIGR00212">
    <property type="entry name" value="hemC"/>
    <property type="match status" value="1"/>
</dbReference>
<keyword evidence="5 8" id="KW-0808">Transferase</keyword>
<evidence type="ECO:0000256" key="8">
    <source>
        <dbReference type="HAMAP-Rule" id="MF_00260"/>
    </source>
</evidence>
<protein>
    <recommendedName>
        <fullName evidence="8">Porphobilinogen deaminase</fullName>
        <shortName evidence="8">PBG</shortName>
        <ecNumber evidence="8">2.5.1.61</ecNumber>
    </recommendedName>
    <alternativeName>
        <fullName evidence="8">Hydroxymethylbilane synthase</fullName>
        <shortName evidence="8">HMBS</shortName>
    </alternativeName>
    <alternativeName>
        <fullName evidence="8">Pre-uroporphyrinogen synthase</fullName>
    </alternativeName>
</protein>